<protein>
    <recommendedName>
        <fullName evidence="4">Allatotropin</fullName>
    </recommendedName>
</protein>
<reference evidence="2" key="2">
    <citation type="submission" date="2022-10" db="EMBL/GenBank/DDBJ databases">
        <authorList>
            <consortium name="ENA_rothamsted_submissions"/>
            <consortium name="culmorum"/>
            <person name="King R."/>
        </authorList>
    </citation>
    <scope>NUCLEOTIDE SEQUENCE</scope>
</reference>
<keyword evidence="1" id="KW-0732">Signal</keyword>
<gene>
    <name evidence="2" type="ORF">PHAECO_LOCUS12130</name>
</gene>
<evidence type="ECO:0000313" key="2">
    <source>
        <dbReference type="EMBL" id="CAH1179226.1"/>
    </source>
</evidence>
<feature type="signal peptide" evidence="1">
    <location>
        <begin position="1"/>
        <end position="22"/>
    </location>
</feature>
<accession>A0A9P0DTV8</accession>
<evidence type="ECO:0008006" key="4">
    <source>
        <dbReference type="Google" id="ProtNLM"/>
    </source>
</evidence>
<feature type="chain" id="PRO_5040253525" description="Allatotropin" evidence="1">
    <location>
        <begin position="23"/>
        <end position="138"/>
    </location>
</feature>
<sequence length="138" mass="16093">MAFHQIILLFTIIFLWHILANAQDSMENREGYFSPGKPRHLFLHQPQRSTRKISQRAFQDMDLFTARGYGKRGSECFGNTCGKRIPAFSGARLYGKRNIDMNQLKCLFVDCGDLDKHLRITDEITNRKFRSDEDVFTD</sequence>
<dbReference type="EMBL" id="OU896714">
    <property type="protein sequence ID" value="CAH1179226.1"/>
    <property type="molecule type" value="Genomic_DNA"/>
</dbReference>
<reference evidence="2" key="1">
    <citation type="submission" date="2022-01" db="EMBL/GenBank/DDBJ databases">
        <authorList>
            <person name="King R."/>
        </authorList>
    </citation>
    <scope>NUCLEOTIDE SEQUENCE</scope>
</reference>
<proteinExistence type="predicted"/>
<name>A0A9P0DTV8_PHACE</name>
<keyword evidence="3" id="KW-1185">Reference proteome</keyword>
<dbReference type="AlphaFoldDB" id="A0A9P0DTV8"/>
<evidence type="ECO:0000313" key="3">
    <source>
        <dbReference type="Proteomes" id="UP001153737"/>
    </source>
</evidence>
<evidence type="ECO:0000256" key="1">
    <source>
        <dbReference type="SAM" id="SignalP"/>
    </source>
</evidence>
<dbReference type="Proteomes" id="UP001153737">
    <property type="component" value="Chromosome 8"/>
</dbReference>
<organism evidence="2 3">
    <name type="scientific">Phaedon cochleariae</name>
    <name type="common">Mustard beetle</name>
    <dbReference type="NCBI Taxonomy" id="80249"/>
    <lineage>
        <taxon>Eukaryota</taxon>
        <taxon>Metazoa</taxon>
        <taxon>Ecdysozoa</taxon>
        <taxon>Arthropoda</taxon>
        <taxon>Hexapoda</taxon>
        <taxon>Insecta</taxon>
        <taxon>Pterygota</taxon>
        <taxon>Neoptera</taxon>
        <taxon>Endopterygota</taxon>
        <taxon>Coleoptera</taxon>
        <taxon>Polyphaga</taxon>
        <taxon>Cucujiformia</taxon>
        <taxon>Chrysomeloidea</taxon>
        <taxon>Chrysomelidae</taxon>
        <taxon>Chrysomelinae</taxon>
        <taxon>Chrysomelini</taxon>
        <taxon>Phaedon</taxon>
    </lineage>
</organism>